<dbReference type="PROSITE" id="PS50297">
    <property type="entry name" value="ANK_REP_REGION"/>
    <property type="match status" value="3"/>
</dbReference>
<proteinExistence type="predicted"/>
<sequence length="139" mass="14453">MVKICVVFAFVIMCVAYCKAANPHRKTALHLAADSNEVSLARQLISAGANIEKGDAAGSTPLHYASWSGSTDVIATLLSHGANINSRDNNGGTPLMYAARQGQLTAAEALLNAGADPCAEDNHGLNAYSVAKTNAIKQL</sequence>
<dbReference type="InterPro" id="IPR002110">
    <property type="entry name" value="Ankyrin_rpt"/>
</dbReference>
<evidence type="ECO:0000313" key="6">
    <source>
        <dbReference type="Proteomes" id="UP001497623"/>
    </source>
</evidence>
<reference evidence="5 6" key="1">
    <citation type="submission" date="2024-05" db="EMBL/GenBank/DDBJ databases">
        <authorList>
            <person name="Wallberg A."/>
        </authorList>
    </citation>
    <scope>NUCLEOTIDE SEQUENCE [LARGE SCALE GENOMIC DNA]</scope>
</reference>
<dbReference type="PANTHER" id="PTHR24171">
    <property type="entry name" value="ANKYRIN REPEAT DOMAIN-CONTAINING PROTEIN 39-RELATED"/>
    <property type="match status" value="1"/>
</dbReference>
<keyword evidence="2 3" id="KW-0040">ANK repeat</keyword>
<evidence type="ECO:0000256" key="3">
    <source>
        <dbReference type="PROSITE-ProRule" id="PRU00023"/>
    </source>
</evidence>
<evidence type="ECO:0008006" key="7">
    <source>
        <dbReference type="Google" id="ProtNLM"/>
    </source>
</evidence>
<gene>
    <name evidence="5" type="ORF">MNOR_LOCUS31892</name>
</gene>
<evidence type="ECO:0000256" key="4">
    <source>
        <dbReference type="SAM" id="SignalP"/>
    </source>
</evidence>
<evidence type="ECO:0000313" key="5">
    <source>
        <dbReference type="EMBL" id="CAL4157425.1"/>
    </source>
</evidence>
<keyword evidence="1" id="KW-0677">Repeat</keyword>
<name>A0AAV2S1I7_MEGNR</name>
<protein>
    <recommendedName>
        <fullName evidence="7">Ankyrin repeat domain-containing protein</fullName>
    </recommendedName>
</protein>
<evidence type="ECO:0000256" key="1">
    <source>
        <dbReference type="ARBA" id="ARBA00022737"/>
    </source>
</evidence>
<dbReference type="SMART" id="SM00248">
    <property type="entry name" value="ANK"/>
    <property type="match status" value="3"/>
</dbReference>
<dbReference type="Pfam" id="PF12796">
    <property type="entry name" value="Ank_2"/>
    <property type="match status" value="1"/>
</dbReference>
<dbReference type="Pfam" id="PF00023">
    <property type="entry name" value="Ank"/>
    <property type="match status" value="1"/>
</dbReference>
<feature type="non-terminal residue" evidence="5">
    <location>
        <position position="139"/>
    </location>
</feature>
<dbReference type="Proteomes" id="UP001497623">
    <property type="component" value="Unassembled WGS sequence"/>
</dbReference>
<feature type="repeat" description="ANK" evidence="3">
    <location>
        <begin position="24"/>
        <end position="56"/>
    </location>
</feature>
<evidence type="ECO:0000256" key="2">
    <source>
        <dbReference type="ARBA" id="ARBA00023043"/>
    </source>
</evidence>
<feature type="repeat" description="ANK" evidence="3">
    <location>
        <begin position="90"/>
        <end position="122"/>
    </location>
</feature>
<feature type="repeat" description="ANK" evidence="3">
    <location>
        <begin position="57"/>
        <end position="89"/>
    </location>
</feature>
<keyword evidence="4" id="KW-0732">Signal</keyword>
<dbReference type="EMBL" id="CAXKWB010042120">
    <property type="protein sequence ID" value="CAL4157425.1"/>
    <property type="molecule type" value="Genomic_DNA"/>
</dbReference>
<comment type="caution">
    <text evidence="5">The sequence shown here is derived from an EMBL/GenBank/DDBJ whole genome shotgun (WGS) entry which is preliminary data.</text>
</comment>
<feature type="signal peptide" evidence="4">
    <location>
        <begin position="1"/>
        <end position="20"/>
    </location>
</feature>
<dbReference type="Gene3D" id="1.25.40.20">
    <property type="entry name" value="Ankyrin repeat-containing domain"/>
    <property type="match status" value="1"/>
</dbReference>
<accession>A0AAV2S1I7</accession>
<dbReference type="InterPro" id="IPR036770">
    <property type="entry name" value="Ankyrin_rpt-contain_sf"/>
</dbReference>
<dbReference type="PROSITE" id="PS50088">
    <property type="entry name" value="ANK_REPEAT"/>
    <property type="match status" value="3"/>
</dbReference>
<dbReference type="AlphaFoldDB" id="A0AAV2S1I7"/>
<dbReference type="SUPFAM" id="SSF48403">
    <property type="entry name" value="Ankyrin repeat"/>
    <property type="match status" value="1"/>
</dbReference>
<organism evidence="5 6">
    <name type="scientific">Meganyctiphanes norvegica</name>
    <name type="common">Northern krill</name>
    <name type="synonym">Thysanopoda norvegica</name>
    <dbReference type="NCBI Taxonomy" id="48144"/>
    <lineage>
        <taxon>Eukaryota</taxon>
        <taxon>Metazoa</taxon>
        <taxon>Ecdysozoa</taxon>
        <taxon>Arthropoda</taxon>
        <taxon>Crustacea</taxon>
        <taxon>Multicrustacea</taxon>
        <taxon>Malacostraca</taxon>
        <taxon>Eumalacostraca</taxon>
        <taxon>Eucarida</taxon>
        <taxon>Euphausiacea</taxon>
        <taxon>Euphausiidae</taxon>
        <taxon>Meganyctiphanes</taxon>
    </lineage>
</organism>
<dbReference type="PRINTS" id="PR01415">
    <property type="entry name" value="ANKYRIN"/>
</dbReference>
<keyword evidence="6" id="KW-1185">Reference proteome</keyword>
<feature type="chain" id="PRO_5043326692" description="Ankyrin repeat domain-containing protein" evidence="4">
    <location>
        <begin position="21"/>
        <end position="139"/>
    </location>
</feature>